<dbReference type="InterPro" id="IPR050469">
    <property type="entry name" value="Diguanylate_Cyclase"/>
</dbReference>
<dbReference type="Proteomes" id="UP000322084">
    <property type="component" value="Unassembled WGS sequence"/>
</dbReference>
<dbReference type="PROSITE" id="PS50887">
    <property type="entry name" value="GGDEF"/>
    <property type="match status" value="1"/>
</dbReference>
<dbReference type="GO" id="GO:0052621">
    <property type="term" value="F:diguanylate cyclase activity"/>
    <property type="evidence" value="ECO:0007669"/>
    <property type="project" value="UniProtKB-EC"/>
</dbReference>
<comment type="caution">
    <text evidence="3">The sequence shown here is derived from an EMBL/GenBank/DDBJ whole genome shotgun (WGS) entry which is preliminary data.</text>
</comment>
<dbReference type="Gene3D" id="3.30.70.270">
    <property type="match status" value="1"/>
</dbReference>
<gene>
    <name evidence="3" type="ORF">JCM17844_21670</name>
</gene>
<dbReference type="PANTHER" id="PTHR45138">
    <property type="entry name" value="REGULATORY COMPONENTS OF SENSORY TRANSDUCTION SYSTEM"/>
    <property type="match status" value="1"/>
</dbReference>
<dbReference type="Pfam" id="PF00990">
    <property type="entry name" value="GGDEF"/>
    <property type="match status" value="1"/>
</dbReference>
<evidence type="ECO:0000313" key="3">
    <source>
        <dbReference type="EMBL" id="GEQ98530.1"/>
    </source>
</evidence>
<dbReference type="FunFam" id="3.30.70.270:FF:000001">
    <property type="entry name" value="Diguanylate cyclase domain protein"/>
    <property type="match status" value="1"/>
</dbReference>
<evidence type="ECO:0000259" key="2">
    <source>
        <dbReference type="PROSITE" id="PS50887"/>
    </source>
</evidence>
<dbReference type="EMBL" id="BKCL01000007">
    <property type="protein sequence ID" value="GEQ98530.1"/>
    <property type="molecule type" value="Genomic_DNA"/>
</dbReference>
<evidence type="ECO:0000313" key="4">
    <source>
        <dbReference type="Proteomes" id="UP000322084"/>
    </source>
</evidence>
<dbReference type="SUPFAM" id="SSF55073">
    <property type="entry name" value="Nucleotide cyclase"/>
    <property type="match status" value="1"/>
</dbReference>
<dbReference type="EC" id="2.7.7.65" evidence="1"/>
<organism evidence="3 4">
    <name type="scientific">Iodidimonas gelatinilytica</name>
    <dbReference type="NCBI Taxonomy" id="1236966"/>
    <lineage>
        <taxon>Bacteria</taxon>
        <taxon>Pseudomonadati</taxon>
        <taxon>Pseudomonadota</taxon>
        <taxon>Alphaproteobacteria</taxon>
        <taxon>Iodidimonadales</taxon>
        <taxon>Iodidimonadaceae</taxon>
        <taxon>Iodidimonas</taxon>
    </lineage>
</organism>
<dbReference type="GO" id="GO:0005886">
    <property type="term" value="C:plasma membrane"/>
    <property type="evidence" value="ECO:0007669"/>
    <property type="project" value="TreeGrafter"/>
</dbReference>
<proteinExistence type="predicted"/>
<dbReference type="NCBIfam" id="TIGR00254">
    <property type="entry name" value="GGDEF"/>
    <property type="match status" value="1"/>
</dbReference>
<dbReference type="InterPro" id="IPR043128">
    <property type="entry name" value="Rev_trsase/Diguanyl_cyclase"/>
</dbReference>
<dbReference type="SMART" id="SM00267">
    <property type="entry name" value="GGDEF"/>
    <property type="match status" value="1"/>
</dbReference>
<feature type="domain" description="GGDEF" evidence="2">
    <location>
        <begin position="117"/>
        <end position="251"/>
    </location>
</feature>
<dbReference type="GO" id="GO:1902201">
    <property type="term" value="P:negative regulation of bacterial-type flagellum-dependent cell motility"/>
    <property type="evidence" value="ECO:0007669"/>
    <property type="project" value="TreeGrafter"/>
</dbReference>
<sequence length="264" mass="28855">MAIKALERPGHESDEDAFVELGQGDHANCLIASAGLAQGISATLAFSRDTMTEPWRAHEVELIHGIAGHLAIALKQAEMMRKLRILSRVDDMTGLLNRRALFEEMEKRLGHQKRSRRQGSFLFIDLDYFKQVNDRLGHAAGDAVLRKLGQLMREQSRVGDLEGRIGGDEFGLWLEDTDLAGAHHKAHSLLALVPNLRKAAGDPASPLSMSIGIAQTAPEFIETPDMLADAADEALYKAKKNGRSTIVVAEPRSYPGTPDTNSQG</sequence>
<dbReference type="PANTHER" id="PTHR45138:SF24">
    <property type="entry name" value="DIGUANYLATE CYCLASE DGCC-RELATED"/>
    <property type="match status" value="1"/>
</dbReference>
<evidence type="ECO:0000256" key="1">
    <source>
        <dbReference type="ARBA" id="ARBA00012528"/>
    </source>
</evidence>
<name>A0A5A7MR60_9PROT</name>
<reference evidence="3 4" key="1">
    <citation type="submission" date="2019-09" db="EMBL/GenBank/DDBJ databases">
        <title>NBRP : Genome information of microbial organism related human and environment.</title>
        <authorList>
            <person name="Hattori M."/>
            <person name="Oshima K."/>
            <person name="Inaba H."/>
            <person name="Suda W."/>
            <person name="Sakamoto M."/>
            <person name="Iino T."/>
            <person name="Kitahara M."/>
            <person name="Oshida Y."/>
            <person name="Iida T."/>
            <person name="Kudo T."/>
            <person name="Itoh T."/>
            <person name="Ohkuma M."/>
        </authorList>
    </citation>
    <scope>NUCLEOTIDE SEQUENCE [LARGE SCALE GENOMIC DNA]</scope>
    <source>
        <strain evidence="3 4">Hi-2</strain>
    </source>
</reference>
<dbReference type="CDD" id="cd01949">
    <property type="entry name" value="GGDEF"/>
    <property type="match status" value="1"/>
</dbReference>
<accession>A0A5A7MR60</accession>
<dbReference type="InterPro" id="IPR029787">
    <property type="entry name" value="Nucleotide_cyclase"/>
</dbReference>
<dbReference type="AlphaFoldDB" id="A0A5A7MR60"/>
<protein>
    <recommendedName>
        <fullName evidence="1">diguanylate cyclase</fullName>
        <ecNumber evidence="1">2.7.7.65</ecNumber>
    </recommendedName>
</protein>
<dbReference type="GO" id="GO:0043709">
    <property type="term" value="P:cell adhesion involved in single-species biofilm formation"/>
    <property type="evidence" value="ECO:0007669"/>
    <property type="project" value="TreeGrafter"/>
</dbReference>
<dbReference type="InterPro" id="IPR000160">
    <property type="entry name" value="GGDEF_dom"/>
</dbReference>